<dbReference type="EMBL" id="ML977709">
    <property type="protein sequence ID" value="KAF1993356.1"/>
    <property type="molecule type" value="Genomic_DNA"/>
</dbReference>
<proteinExistence type="predicted"/>
<evidence type="ECO:0000313" key="2">
    <source>
        <dbReference type="Proteomes" id="UP000799779"/>
    </source>
</evidence>
<protein>
    <submittedName>
        <fullName evidence="1">Uncharacterized protein</fullName>
    </submittedName>
</protein>
<dbReference type="AlphaFoldDB" id="A0A6A5W6T4"/>
<keyword evidence="2" id="KW-1185">Reference proteome</keyword>
<evidence type="ECO:0000313" key="1">
    <source>
        <dbReference type="EMBL" id="KAF1993356.1"/>
    </source>
</evidence>
<dbReference type="OrthoDB" id="5428890at2759"/>
<reference evidence="1" key="1">
    <citation type="journal article" date="2020" name="Stud. Mycol.">
        <title>101 Dothideomycetes genomes: a test case for predicting lifestyles and emergence of pathogens.</title>
        <authorList>
            <person name="Haridas S."/>
            <person name="Albert R."/>
            <person name="Binder M."/>
            <person name="Bloem J."/>
            <person name="Labutti K."/>
            <person name="Salamov A."/>
            <person name="Andreopoulos B."/>
            <person name="Baker S."/>
            <person name="Barry K."/>
            <person name="Bills G."/>
            <person name="Bluhm B."/>
            <person name="Cannon C."/>
            <person name="Castanera R."/>
            <person name="Culley D."/>
            <person name="Daum C."/>
            <person name="Ezra D."/>
            <person name="Gonzalez J."/>
            <person name="Henrissat B."/>
            <person name="Kuo A."/>
            <person name="Liang C."/>
            <person name="Lipzen A."/>
            <person name="Lutzoni F."/>
            <person name="Magnuson J."/>
            <person name="Mondo S."/>
            <person name="Nolan M."/>
            <person name="Ohm R."/>
            <person name="Pangilinan J."/>
            <person name="Park H.-J."/>
            <person name="Ramirez L."/>
            <person name="Alfaro M."/>
            <person name="Sun H."/>
            <person name="Tritt A."/>
            <person name="Yoshinaga Y."/>
            <person name="Zwiers L.-H."/>
            <person name="Turgeon B."/>
            <person name="Goodwin S."/>
            <person name="Spatafora J."/>
            <person name="Crous P."/>
            <person name="Grigoriev I."/>
        </authorList>
    </citation>
    <scope>NUCLEOTIDE SEQUENCE</scope>
    <source>
        <strain evidence="1">CBS 123094</strain>
    </source>
</reference>
<organism evidence="1 2">
    <name type="scientific">Amniculicola lignicola CBS 123094</name>
    <dbReference type="NCBI Taxonomy" id="1392246"/>
    <lineage>
        <taxon>Eukaryota</taxon>
        <taxon>Fungi</taxon>
        <taxon>Dikarya</taxon>
        <taxon>Ascomycota</taxon>
        <taxon>Pezizomycotina</taxon>
        <taxon>Dothideomycetes</taxon>
        <taxon>Pleosporomycetidae</taxon>
        <taxon>Pleosporales</taxon>
        <taxon>Amniculicolaceae</taxon>
        <taxon>Amniculicola</taxon>
    </lineage>
</organism>
<accession>A0A6A5W6T4</accession>
<dbReference type="Proteomes" id="UP000799779">
    <property type="component" value="Unassembled WGS sequence"/>
</dbReference>
<gene>
    <name evidence="1" type="ORF">P154DRAFT_540476</name>
</gene>
<sequence length="256" mass="28328">MGAMVFDMGRHSATKQPHDLFPTPSARPKLSEAISGGLMLFTAQSGKEEKVLETLTIDTFIKYVLEDMEKHRGDISPLRDFKVGLLDTITDQVFCGTKPGDSNNAGIHNRQTSGALTDLLPRGYFDPSLDHEEQSYIAVSDLNLYTLNTLAAVDVHWTKNLARHLLISKSHGRTKVEIFSLPSALLTAFPRAMSGSLVEEVASSSVRLFNIDQDVIGCIIISNTMQPHNSVILSSHRSIAEGMILRSLWCWCRTSR</sequence>
<name>A0A6A5W6T4_9PLEO</name>